<dbReference type="Proteomes" id="UP000298663">
    <property type="component" value="Unassembled WGS sequence"/>
</dbReference>
<dbReference type="AlphaFoldDB" id="A0A4U5MLC9"/>
<dbReference type="Pfam" id="PF00079">
    <property type="entry name" value="Serpin"/>
    <property type="match status" value="1"/>
</dbReference>
<feature type="domain" description="Serpin" evidence="4">
    <location>
        <begin position="25"/>
        <end position="384"/>
    </location>
</feature>
<dbReference type="InterPro" id="IPR023796">
    <property type="entry name" value="Serpin_dom"/>
</dbReference>
<evidence type="ECO:0000259" key="4">
    <source>
        <dbReference type="SMART" id="SM00093"/>
    </source>
</evidence>
<dbReference type="PANTHER" id="PTHR11461">
    <property type="entry name" value="SERINE PROTEASE INHIBITOR, SERPIN"/>
    <property type="match status" value="1"/>
</dbReference>
<dbReference type="SUPFAM" id="SSF56574">
    <property type="entry name" value="Serpins"/>
    <property type="match status" value="1"/>
</dbReference>
<dbReference type="Gene3D" id="2.30.39.10">
    <property type="entry name" value="Alpha-1-antitrypsin, domain 1"/>
    <property type="match status" value="1"/>
</dbReference>
<organism evidence="5 6">
    <name type="scientific">Steinernema carpocapsae</name>
    <name type="common">Entomopathogenic nematode</name>
    <dbReference type="NCBI Taxonomy" id="34508"/>
    <lineage>
        <taxon>Eukaryota</taxon>
        <taxon>Metazoa</taxon>
        <taxon>Ecdysozoa</taxon>
        <taxon>Nematoda</taxon>
        <taxon>Chromadorea</taxon>
        <taxon>Rhabditida</taxon>
        <taxon>Tylenchina</taxon>
        <taxon>Panagrolaimomorpha</taxon>
        <taxon>Strongyloidoidea</taxon>
        <taxon>Steinernematidae</taxon>
        <taxon>Steinernema</taxon>
    </lineage>
</organism>
<protein>
    <recommendedName>
        <fullName evidence="4">Serpin domain-containing protein</fullName>
    </recommendedName>
</protein>
<name>A0A4U5MLC9_STECR</name>
<dbReference type="PANTHER" id="PTHR11461:SF211">
    <property type="entry name" value="GH10112P-RELATED"/>
    <property type="match status" value="1"/>
</dbReference>
<keyword evidence="6" id="KW-1185">Reference proteome</keyword>
<dbReference type="GO" id="GO:0004867">
    <property type="term" value="F:serine-type endopeptidase inhibitor activity"/>
    <property type="evidence" value="ECO:0007669"/>
    <property type="project" value="InterPro"/>
</dbReference>
<evidence type="ECO:0000256" key="1">
    <source>
        <dbReference type="ARBA" id="ARBA00009500"/>
    </source>
</evidence>
<sequence length="384" mass="42698">MKIIFFCVALCALAVADIKVNEALFHLSLNLLDKNETQINSPFSVALALATINEGVTDDVSQEITDKAFQSLNKEIVNAWFKNKITLFKDQGPHIAIAAANFVQKGLKVSPTYLKSIQALFQCPTQEVDFRGHPEAQVSQINKFVSNATQGHINQLVTRLPRQTTFVNVNALFTELSFKSQFWKQDTKEADFYNEDGSVRKVEMMKKEESALFSENAEFAFLGANLNYDGGSPMNFVFEYTFFVIVPKNQTLESLKNQLTFNGSFSKLYQAAGRRKVDYAFPKFKAESSVNVKEKLEKLGIKKVFEAGADLSGIAEGVGHLDGIIHKAMIDVNEKGVTAAAASMSSMMFLSANYATDIPVFRADRPFLYGIVHEGLPLFVGQVY</sequence>
<dbReference type="InterPro" id="IPR042185">
    <property type="entry name" value="Serpin_sf_2"/>
</dbReference>
<dbReference type="Gene3D" id="3.30.497.10">
    <property type="entry name" value="Antithrombin, subunit I, domain 2"/>
    <property type="match status" value="1"/>
</dbReference>
<dbReference type="InterPro" id="IPR000215">
    <property type="entry name" value="Serpin_fam"/>
</dbReference>
<dbReference type="InterPro" id="IPR023795">
    <property type="entry name" value="Serpin_CS"/>
</dbReference>
<reference evidence="5 6" key="2">
    <citation type="journal article" date="2019" name="G3 (Bethesda)">
        <title>Hybrid Assembly of the Genome of the Entomopathogenic Nematode Steinernema carpocapsae Identifies the X-Chromosome.</title>
        <authorList>
            <person name="Serra L."/>
            <person name="Macchietto M."/>
            <person name="Macias-Munoz A."/>
            <person name="McGill C.J."/>
            <person name="Rodriguez I.M."/>
            <person name="Rodriguez B."/>
            <person name="Murad R."/>
            <person name="Mortazavi A."/>
        </authorList>
    </citation>
    <scope>NUCLEOTIDE SEQUENCE [LARGE SCALE GENOMIC DNA]</scope>
    <source>
        <strain evidence="5 6">ALL</strain>
    </source>
</reference>
<dbReference type="PROSITE" id="PS00284">
    <property type="entry name" value="SERPIN"/>
    <property type="match status" value="1"/>
</dbReference>
<accession>A0A4U5MLC9</accession>
<dbReference type="InterPro" id="IPR036186">
    <property type="entry name" value="Serpin_sf"/>
</dbReference>
<dbReference type="InterPro" id="IPR042178">
    <property type="entry name" value="Serpin_sf_1"/>
</dbReference>
<keyword evidence="3" id="KW-0732">Signal</keyword>
<comment type="similarity">
    <text evidence="1 2">Belongs to the serpin family.</text>
</comment>
<evidence type="ECO:0000313" key="6">
    <source>
        <dbReference type="Proteomes" id="UP000298663"/>
    </source>
</evidence>
<gene>
    <name evidence="5" type="ORF">L596_022293</name>
</gene>
<evidence type="ECO:0000256" key="3">
    <source>
        <dbReference type="SAM" id="SignalP"/>
    </source>
</evidence>
<proteinExistence type="inferred from homology"/>
<reference evidence="5 6" key="1">
    <citation type="journal article" date="2015" name="Genome Biol.">
        <title>Comparative genomics of Steinernema reveals deeply conserved gene regulatory networks.</title>
        <authorList>
            <person name="Dillman A.R."/>
            <person name="Macchietto M."/>
            <person name="Porter C.F."/>
            <person name="Rogers A."/>
            <person name="Williams B."/>
            <person name="Antoshechkin I."/>
            <person name="Lee M.M."/>
            <person name="Goodwin Z."/>
            <person name="Lu X."/>
            <person name="Lewis E.E."/>
            <person name="Goodrich-Blair H."/>
            <person name="Stock S.P."/>
            <person name="Adams B.J."/>
            <person name="Sternberg P.W."/>
            <person name="Mortazavi A."/>
        </authorList>
    </citation>
    <scope>NUCLEOTIDE SEQUENCE [LARGE SCALE GENOMIC DNA]</scope>
    <source>
        <strain evidence="5 6">ALL</strain>
    </source>
</reference>
<feature type="signal peptide" evidence="3">
    <location>
        <begin position="1"/>
        <end position="16"/>
    </location>
</feature>
<dbReference type="CDD" id="cd00172">
    <property type="entry name" value="serpin"/>
    <property type="match status" value="1"/>
</dbReference>
<dbReference type="EMBL" id="AZBU02000007">
    <property type="protein sequence ID" value="TKR70247.1"/>
    <property type="molecule type" value="Genomic_DNA"/>
</dbReference>
<dbReference type="OrthoDB" id="9518664at2759"/>
<dbReference type="STRING" id="34508.A0A4U5MLC9"/>
<evidence type="ECO:0000256" key="2">
    <source>
        <dbReference type="RuleBase" id="RU000411"/>
    </source>
</evidence>
<evidence type="ECO:0000313" key="5">
    <source>
        <dbReference type="EMBL" id="TKR70247.1"/>
    </source>
</evidence>
<dbReference type="GO" id="GO:0005615">
    <property type="term" value="C:extracellular space"/>
    <property type="evidence" value="ECO:0007669"/>
    <property type="project" value="InterPro"/>
</dbReference>
<dbReference type="SMART" id="SM00093">
    <property type="entry name" value="SERPIN"/>
    <property type="match status" value="1"/>
</dbReference>
<comment type="caution">
    <text evidence="5">The sequence shown here is derived from an EMBL/GenBank/DDBJ whole genome shotgun (WGS) entry which is preliminary data.</text>
</comment>
<feature type="chain" id="PRO_5020708630" description="Serpin domain-containing protein" evidence="3">
    <location>
        <begin position="17"/>
        <end position="384"/>
    </location>
</feature>